<gene>
    <name evidence="2" type="ORF">JGI23_01963</name>
</gene>
<dbReference type="Gene3D" id="2.60.40.4070">
    <property type="match status" value="1"/>
</dbReference>
<reference evidence="3" key="1">
    <citation type="submission" date="2015-11" db="EMBL/GenBank/DDBJ databases">
        <authorList>
            <person name="Varghese N."/>
        </authorList>
    </citation>
    <scope>NUCLEOTIDE SEQUENCE [LARGE SCALE GENOMIC DNA]</scope>
    <source>
        <strain evidence="3">JGI-23</strain>
    </source>
</reference>
<keyword evidence="3" id="KW-1185">Reference proteome</keyword>
<dbReference type="EMBL" id="CZVW01000040">
    <property type="protein sequence ID" value="CUT05440.1"/>
    <property type="molecule type" value="Genomic_DNA"/>
</dbReference>
<dbReference type="GO" id="GO:0016788">
    <property type="term" value="F:hydrolase activity, acting on ester bonds"/>
    <property type="evidence" value="ECO:0007669"/>
    <property type="project" value="InterPro"/>
</dbReference>
<evidence type="ECO:0000313" key="3">
    <source>
        <dbReference type="Proteomes" id="UP000199197"/>
    </source>
</evidence>
<dbReference type="SUPFAM" id="SSF48537">
    <property type="entry name" value="Phospholipase C/P1 nuclease"/>
    <property type="match status" value="1"/>
</dbReference>
<dbReference type="InterPro" id="IPR026444">
    <property type="entry name" value="Secre_tail"/>
</dbReference>
<name>A0A0P1P2R1_9BACT</name>
<dbReference type="RefSeq" id="WP_072213189.1">
    <property type="nucleotide sequence ID" value="NZ_CZVW01000040.1"/>
</dbReference>
<dbReference type="AlphaFoldDB" id="A0A0P1P2R1"/>
<dbReference type="Pfam" id="PF18962">
    <property type="entry name" value="Por_Secre_tail"/>
    <property type="match status" value="1"/>
</dbReference>
<evidence type="ECO:0000313" key="2">
    <source>
        <dbReference type="EMBL" id="CUT05440.1"/>
    </source>
</evidence>
<dbReference type="InterPro" id="IPR008947">
    <property type="entry name" value="PLipase_C/P1_nuclease_dom_sf"/>
</dbReference>
<proteinExistence type="predicted"/>
<organism evidence="2 3">
    <name type="scientific">Candidatus Chryseopegocella kryptomonas</name>
    <dbReference type="NCBI Taxonomy" id="1633643"/>
    <lineage>
        <taxon>Bacteria</taxon>
        <taxon>Pseudomonadati</taxon>
        <taxon>Candidatus Kryptoniota</taxon>
        <taxon>Candidatus Chryseopegocella</taxon>
    </lineage>
</organism>
<protein>
    <submittedName>
        <fullName evidence="2">Por secretion system C-terminal sorting domain-containing protein</fullName>
    </submittedName>
</protein>
<dbReference type="OrthoDB" id="860373at2"/>
<sequence length="626" mass="69700">MRRLELFLGVIFYFLCTSFTCAHDQYVHQYICVEAYKLLKLTLGGDFPEMLEYLGGLGSANVAWDPYTEKRYITTGAWVEDEMDAVYGYSKDYPPVITGAPGVIGYIILRFFPKDPFVSSTHFWDADNGDNLKTDLEGTVGGLYFKFTVPNAYQKMQAYAFGREGVTVVFSRSCRIATLYDGLVPVLGLRFRYSSLGWLYKTGNIYVEKYLGIGGEWEDVGDSITIDPRSRFLKSIVYEILGRMCHLLGDMSVPAHAHRDAHGSDDDGIRMDSYEEWMKSYYTFWDAQKVYEQFGGFLNLYQSRNPLHFLMYTTQQIADHFGSNGPYEGDGNNVIGGDPLPEEIKYLNQVNLSSLGEPTTMNGPFDVVRLRNIRDKTFPQAIRAVAGLLYWFAKEAGLQFESILPLSVTISGPSVAPCATGTWYANVSGGVPGYSYQWYQMYCNNDAGAVSTISTSTTSNKVEPLRPPCEWTPVGTNSPTLQLYWCGGSGYLRVDVTDALGNSASAQYYVQGAGGGEPVPNLQDGHKIELAKPLPVEFSIRSYPNPFNPSATISYELPTDGFVRLSVFDVLGREVEVLVNEIKPAGFYDVSFDASNLPSGVYFARISVVSNEGKSFVQTIKMVLTK</sequence>
<dbReference type="Proteomes" id="UP000199197">
    <property type="component" value="Unassembled WGS sequence"/>
</dbReference>
<dbReference type="NCBIfam" id="TIGR04183">
    <property type="entry name" value="Por_Secre_tail"/>
    <property type="match status" value="1"/>
</dbReference>
<accession>A0A0P1P2R1</accession>
<feature type="domain" description="Secretion system C-terminal sorting" evidence="1">
    <location>
        <begin position="543"/>
        <end position="610"/>
    </location>
</feature>
<dbReference type="Gene3D" id="1.10.575.10">
    <property type="entry name" value="P1 Nuclease"/>
    <property type="match status" value="1"/>
</dbReference>
<evidence type="ECO:0000259" key="1">
    <source>
        <dbReference type="Pfam" id="PF18962"/>
    </source>
</evidence>